<organism evidence="1">
    <name type="scientific">Siphoviridae sp. ctrgt10</name>
    <dbReference type="NCBI Taxonomy" id="2826479"/>
    <lineage>
        <taxon>Viruses</taxon>
        <taxon>Duplodnaviria</taxon>
        <taxon>Heunggongvirae</taxon>
        <taxon>Uroviricota</taxon>
        <taxon>Caudoviricetes</taxon>
    </lineage>
</organism>
<accession>A0A8S5M7G6</accession>
<name>A0A8S5M7G6_9CAUD</name>
<protein>
    <submittedName>
        <fullName evidence="1">Uncharacterized protein</fullName>
    </submittedName>
</protein>
<reference evidence="1" key="1">
    <citation type="journal article" date="2021" name="Proc. Natl. Acad. Sci. U.S.A.">
        <title>A Catalog of Tens of Thousands of Viruses from Human Metagenomes Reveals Hidden Associations with Chronic Diseases.</title>
        <authorList>
            <person name="Tisza M.J."/>
            <person name="Buck C.B."/>
        </authorList>
    </citation>
    <scope>NUCLEOTIDE SEQUENCE</scope>
    <source>
        <strain evidence="1">Ctrgt10</strain>
    </source>
</reference>
<proteinExistence type="predicted"/>
<evidence type="ECO:0000313" key="1">
    <source>
        <dbReference type="EMBL" id="DAD78112.1"/>
    </source>
</evidence>
<dbReference type="EMBL" id="BK014839">
    <property type="protein sequence ID" value="DAD78112.1"/>
    <property type="molecule type" value="Genomic_DNA"/>
</dbReference>
<sequence length="181" mass="20175">MEEKNDLLITTLQNNDVISEQLISIADQIVQSYSAVLDNLMQRIYQAVVTTQDVSDQTLENYFLELSSTLYFVGEQVEHLGISTDVAEAQFKEKFNTAYLNYAAERDDKGKSLRTVNENTALATEQSKYESAVNDLQTRAFDLLKYKITAAQTMVGTLSKMLSKKISDASLTMASSKGTAE</sequence>